<dbReference type="InterPro" id="IPR000836">
    <property type="entry name" value="PRTase_dom"/>
</dbReference>
<dbReference type="PANTHER" id="PTHR47505">
    <property type="entry name" value="DNA UTILIZATION PROTEIN YHGH"/>
    <property type="match status" value="1"/>
</dbReference>
<dbReference type="EMBL" id="CP019343">
    <property type="protein sequence ID" value="ARN76349.1"/>
    <property type="molecule type" value="Genomic_DNA"/>
</dbReference>
<dbReference type="Pfam" id="PF00156">
    <property type="entry name" value="Pribosyltran"/>
    <property type="match status" value="1"/>
</dbReference>
<dbReference type="Pfam" id="PF18912">
    <property type="entry name" value="DZR_2"/>
    <property type="match status" value="1"/>
</dbReference>
<sequence>MLCGDIGQPGLDICHDCEVDLPRLGHHCQHCALPLPSPEQTLCGHCQLMPPPFQRTVAIYLYQYPVAELIAGFKYNRQLSYGKVLSLTGLNGFVSAYTYEFPDIITPIPLHWRRRLKRGFNQSEQIATYLAKGMDIPTLPLLQRSQFTPPQQQLDAQQRRQNLRGAFEATQNLAGQCVAVVDDVMTTGATATEVSKVLLEAGAGEVHIWVLARTP</sequence>
<evidence type="ECO:0000313" key="5">
    <source>
        <dbReference type="Proteomes" id="UP000193450"/>
    </source>
</evidence>
<gene>
    <name evidence="4" type="ORF">BST96_08885</name>
</gene>
<protein>
    <submittedName>
        <fullName evidence="4">Uncharacterized protein</fullName>
    </submittedName>
</protein>
<dbReference type="CDD" id="cd06223">
    <property type="entry name" value="PRTases_typeI"/>
    <property type="match status" value="1"/>
</dbReference>
<evidence type="ECO:0000256" key="1">
    <source>
        <dbReference type="ARBA" id="ARBA00008007"/>
    </source>
</evidence>
<comment type="similarity">
    <text evidence="1">Belongs to the ComF/GntX family.</text>
</comment>
<dbReference type="PANTHER" id="PTHR47505:SF1">
    <property type="entry name" value="DNA UTILIZATION PROTEIN YHGH"/>
    <property type="match status" value="1"/>
</dbReference>
<feature type="domain" description="Double zinc ribbon" evidence="3">
    <location>
        <begin position="2"/>
        <end position="47"/>
    </location>
</feature>
<dbReference type="AlphaFoldDB" id="A0A1X9NLV6"/>
<dbReference type="SUPFAM" id="SSF53271">
    <property type="entry name" value="PRTase-like"/>
    <property type="match status" value="1"/>
</dbReference>
<organism evidence="4 5">
    <name type="scientific">Oceanicoccus sagamiensis</name>
    <dbReference type="NCBI Taxonomy" id="716816"/>
    <lineage>
        <taxon>Bacteria</taxon>
        <taxon>Pseudomonadati</taxon>
        <taxon>Pseudomonadota</taxon>
        <taxon>Gammaproteobacteria</taxon>
        <taxon>Cellvibrionales</taxon>
        <taxon>Spongiibacteraceae</taxon>
        <taxon>Oceanicoccus</taxon>
    </lineage>
</organism>
<proteinExistence type="inferred from homology"/>
<dbReference type="InterPro" id="IPR051910">
    <property type="entry name" value="ComF/GntX_DNA_util-trans"/>
</dbReference>
<reference evidence="4 5" key="1">
    <citation type="submission" date="2016-11" db="EMBL/GenBank/DDBJ databases">
        <title>Trade-off between light-utilization and light-protection in marine flavobacteria.</title>
        <authorList>
            <person name="Kumagai Y."/>
        </authorList>
    </citation>
    <scope>NUCLEOTIDE SEQUENCE [LARGE SCALE GENOMIC DNA]</scope>
    <source>
        <strain evidence="4 5">NBRC 107125</strain>
    </source>
</reference>
<name>A0A1X9NLV6_9GAMM</name>
<feature type="domain" description="Phosphoribosyltransferase" evidence="2">
    <location>
        <begin position="124"/>
        <end position="213"/>
    </location>
</feature>
<dbReference type="KEGG" id="osg:BST96_08885"/>
<dbReference type="InterPro" id="IPR029057">
    <property type="entry name" value="PRTase-like"/>
</dbReference>
<dbReference type="STRING" id="716816.BST96_08885"/>
<evidence type="ECO:0000259" key="2">
    <source>
        <dbReference type="Pfam" id="PF00156"/>
    </source>
</evidence>
<accession>A0A1X9NLV6</accession>
<keyword evidence="5" id="KW-1185">Reference proteome</keyword>
<dbReference type="Proteomes" id="UP000193450">
    <property type="component" value="Chromosome"/>
</dbReference>
<dbReference type="Gene3D" id="3.40.50.2020">
    <property type="match status" value="1"/>
</dbReference>
<evidence type="ECO:0000259" key="3">
    <source>
        <dbReference type="Pfam" id="PF18912"/>
    </source>
</evidence>
<evidence type="ECO:0000313" key="4">
    <source>
        <dbReference type="EMBL" id="ARN76349.1"/>
    </source>
</evidence>
<dbReference type="InterPro" id="IPR044005">
    <property type="entry name" value="DZR_2"/>
</dbReference>